<dbReference type="Proteomes" id="UP001157006">
    <property type="component" value="Chromosome 4"/>
</dbReference>
<dbReference type="PANTHER" id="PTHR32166:SF74">
    <property type="entry name" value="OS05G0256350 PROTEIN"/>
    <property type="match status" value="1"/>
</dbReference>
<dbReference type="InterPro" id="IPR012337">
    <property type="entry name" value="RNaseH-like_sf"/>
</dbReference>
<accession>A0AAV1AEY5</accession>
<dbReference type="InterPro" id="IPR007021">
    <property type="entry name" value="DUF659"/>
</dbReference>
<keyword evidence="1" id="KW-1133">Transmembrane helix</keyword>
<dbReference type="AlphaFoldDB" id="A0AAV1AEY5"/>
<keyword evidence="1" id="KW-0812">Transmembrane</keyword>
<name>A0AAV1AEY5_VICFA</name>
<keyword evidence="4" id="KW-1185">Reference proteome</keyword>
<dbReference type="PANTHER" id="PTHR32166">
    <property type="entry name" value="OSJNBA0013A04.12 PROTEIN"/>
    <property type="match status" value="1"/>
</dbReference>
<gene>
    <name evidence="3" type="ORF">VFH_IV106920</name>
</gene>
<evidence type="ECO:0000313" key="3">
    <source>
        <dbReference type="EMBL" id="CAI8608881.1"/>
    </source>
</evidence>
<organism evidence="3 4">
    <name type="scientific">Vicia faba</name>
    <name type="common">Broad bean</name>
    <name type="synonym">Faba vulgaris</name>
    <dbReference type="NCBI Taxonomy" id="3906"/>
    <lineage>
        <taxon>Eukaryota</taxon>
        <taxon>Viridiplantae</taxon>
        <taxon>Streptophyta</taxon>
        <taxon>Embryophyta</taxon>
        <taxon>Tracheophyta</taxon>
        <taxon>Spermatophyta</taxon>
        <taxon>Magnoliopsida</taxon>
        <taxon>eudicotyledons</taxon>
        <taxon>Gunneridae</taxon>
        <taxon>Pentapetalae</taxon>
        <taxon>rosids</taxon>
        <taxon>fabids</taxon>
        <taxon>Fabales</taxon>
        <taxon>Fabaceae</taxon>
        <taxon>Papilionoideae</taxon>
        <taxon>50 kb inversion clade</taxon>
        <taxon>NPAAA clade</taxon>
        <taxon>Hologalegina</taxon>
        <taxon>IRL clade</taxon>
        <taxon>Fabeae</taxon>
        <taxon>Vicia</taxon>
    </lineage>
</organism>
<dbReference type="EMBL" id="OX451739">
    <property type="protein sequence ID" value="CAI8608881.1"/>
    <property type="molecule type" value="Genomic_DNA"/>
</dbReference>
<keyword evidence="1" id="KW-0472">Membrane</keyword>
<protein>
    <recommendedName>
        <fullName evidence="2">DUF659 domain-containing protein</fullName>
    </recommendedName>
</protein>
<reference evidence="3 4" key="1">
    <citation type="submission" date="2023-01" db="EMBL/GenBank/DDBJ databases">
        <authorList>
            <person name="Kreplak J."/>
        </authorList>
    </citation>
    <scope>NUCLEOTIDE SEQUENCE [LARGE SCALE GENOMIC DNA]</scope>
</reference>
<proteinExistence type="predicted"/>
<feature type="domain" description="DUF659" evidence="2">
    <location>
        <begin position="1"/>
        <end position="113"/>
    </location>
</feature>
<feature type="transmembrane region" description="Helical" evidence="1">
    <location>
        <begin position="113"/>
        <end position="131"/>
    </location>
</feature>
<evidence type="ECO:0000313" key="4">
    <source>
        <dbReference type="Proteomes" id="UP001157006"/>
    </source>
</evidence>
<sequence>MSNGWTDRKGRTLNNFLVNCPTGSMFVKSVDASNYAKTGEKLAELLDTFIEEMGEKNIVQLITNNGSNYVAADKELCLKRPHVFWTPCVAHCIDLMLEDIGKIPKVQKVIQKGVKVMGYIYVYGMIFYNYLQLSGGSLMEPKLRSCNC</sequence>
<evidence type="ECO:0000259" key="2">
    <source>
        <dbReference type="Pfam" id="PF04937"/>
    </source>
</evidence>
<dbReference type="Pfam" id="PF04937">
    <property type="entry name" value="DUF659"/>
    <property type="match status" value="1"/>
</dbReference>
<evidence type="ECO:0000256" key="1">
    <source>
        <dbReference type="SAM" id="Phobius"/>
    </source>
</evidence>
<dbReference type="SUPFAM" id="SSF53098">
    <property type="entry name" value="Ribonuclease H-like"/>
    <property type="match status" value="1"/>
</dbReference>